<evidence type="ECO:0000313" key="2">
    <source>
        <dbReference type="Proteomes" id="UP000270856"/>
    </source>
</evidence>
<protein>
    <recommendedName>
        <fullName evidence="3">Bacteriophage abortive infection AbiH</fullName>
    </recommendedName>
</protein>
<dbReference type="RefSeq" id="WP_123898199.1">
    <property type="nucleotide sequence ID" value="NZ_RPFJ01000011.1"/>
</dbReference>
<comment type="caution">
    <text evidence="1">The sequence shown here is derived from an EMBL/GenBank/DDBJ whole genome shotgun (WGS) entry which is preliminary data.</text>
</comment>
<dbReference type="InterPro" id="IPR025935">
    <property type="entry name" value="AbiH"/>
</dbReference>
<dbReference type="Proteomes" id="UP000270856">
    <property type="component" value="Unassembled WGS sequence"/>
</dbReference>
<sequence>MNKLIIIGNGFDLAHGLPTSYKHFLNHFWKNLKSTYKTH</sequence>
<name>A0A3N4NMK1_9FLAO</name>
<keyword evidence="2" id="KW-1185">Reference proteome</keyword>
<reference evidence="1 2" key="1">
    <citation type="submission" date="2018-11" db="EMBL/GenBank/DDBJ databases">
        <title>Aureibaculum marinum gen. nov., sp. nov., a member of the family Flavobacteriaceae isolated from the Bohai Sea.</title>
        <authorList>
            <person name="Ji X."/>
        </authorList>
    </citation>
    <scope>NUCLEOTIDE SEQUENCE [LARGE SCALE GENOMIC DNA]</scope>
    <source>
        <strain evidence="1 2">BH-SD17</strain>
    </source>
</reference>
<gene>
    <name evidence="1" type="ORF">EGM88_10340</name>
</gene>
<evidence type="ECO:0008006" key="3">
    <source>
        <dbReference type="Google" id="ProtNLM"/>
    </source>
</evidence>
<evidence type="ECO:0000313" key="1">
    <source>
        <dbReference type="EMBL" id="RPD96775.1"/>
    </source>
</evidence>
<proteinExistence type="predicted"/>
<dbReference type="AlphaFoldDB" id="A0A3N4NMK1"/>
<accession>A0A3N4NMK1</accession>
<organism evidence="1 2">
    <name type="scientific">Aureibaculum marinum</name>
    <dbReference type="NCBI Taxonomy" id="2487930"/>
    <lineage>
        <taxon>Bacteria</taxon>
        <taxon>Pseudomonadati</taxon>
        <taxon>Bacteroidota</taxon>
        <taxon>Flavobacteriia</taxon>
        <taxon>Flavobacteriales</taxon>
        <taxon>Flavobacteriaceae</taxon>
        <taxon>Aureibaculum</taxon>
    </lineage>
</organism>
<dbReference type="Pfam" id="PF14253">
    <property type="entry name" value="AbiH"/>
    <property type="match status" value="1"/>
</dbReference>
<dbReference type="OrthoDB" id="5903604at2"/>
<dbReference type="EMBL" id="RPFJ01000011">
    <property type="protein sequence ID" value="RPD96775.1"/>
    <property type="molecule type" value="Genomic_DNA"/>
</dbReference>